<feature type="region of interest" description="Disordered" evidence="10">
    <location>
        <begin position="708"/>
        <end position="772"/>
    </location>
</feature>
<accession>A0ABQ8Y9N6</accession>
<evidence type="ECO:0000259" key="11">
    <source>
        <dbReference type="PROSITE" id="PS50180"/>
    </source>
</evidence>
<comment type="subcellular location">
    <subcellularLocation>
        <location evidence="1">Cytoplasmic vesicle membrane</location>
    </subcellularLocation>
    <subcellularLocation>
        <location evidence="2">Golgi apparatus</location>
    </subcellularLocation>
</comment>
<dbReference type="InterPro" id="IPR008153">
    <property type="entry name" value="GAE_dom"/>
</dbReference>
<dbReference type="SMART" id="SM00809">
    <property type="entry name" value="Alpha_adaptinC2"/>
    <property type="match status" value="1"/>
</dbReference>
<dbReference type="PANTHER" id="PTHR22780">
    <property type="entry name" value="ADAPTIN, ALPHA/GAMMA/EPSILON"/>
    <property type="match status" value="1"/>
</dbReference>
<comment type="caution">
    <text evidence="12">The sequence shown here is derived from an EMBL/GenBank/DDBJ whole genome shotgun (WGS) entry which is preliminary data.</text>
</comment>
<comment type="similarity">
    <text evidence="3 9">Belongs to the adaptor complexes large subunit family.</text>
</comment>
<organism evidence="12 13">
    <name type="scientific">Anaeramoeba flamelloides</name>
    <dbReference type="NCBI Taxonomy" id="1746091"/>
    <lineage>
        <taxon>Eukaryota</taxon>
        <taxon>Metamonada</taxon>
        <taxon>Anaeramoebidae</taxon>
        <taxon>Anaeramoeba</taxon>
    </lineage>
</organism>
<dbReference type="PROSITE" id="PS50180">
    <property type="entry name" value="GAE"/>
    <property type="match status" value="1"/>
</dbReference>
<dbReference type="InterPro" id="IPR011989">
    <property type="entry name" value="ARM-like"/>
</dbReference>
<dbReference type="InterPro" id="IPR016024">
    <property type="entry name" value="ARM-type_fold"/>
</dbReference>
<dbReference type="SUPFAM" id="SSF49348">
    <property type="entry name" value="Clathrin adaptor appendage domain"/>
    <property type="match status" value="1"/>
</dbReference>
<feature type="domain" description="GAE" evidence="11">
    <location>
        <begin position="770"/>
        <end position="888"/>
    </location>
</feature>
<evidence type="ECO:0000256" key="6">
    <source>
        <dbReference type="ARBA" id="ARBA00023034"/>
    </source>
</evidence>
<dbReference type="InterPro" id="IPR013041">
    <property type="entry name" value="Clathrin_app_Ig-like_sf"/>
</dbReference>
<keyword evidence="13" id="KW-1185">Reference proteome</keyword>
<dbReference type="InterPro" id="IPR002553">
    <property type="entry name" value="Clathrin/coatomer_adapt-like_N"/>
</dbReference>
<keyword evidence="6 9" id="KW-0333">Golgi apparatus</keyword>
<evidence type="ECO:0000256" key="3">
    <source>
        <dbReference type="ARBA" id="ARBA00006613"/>
    </source>
</evidence>
<evidence type="ECO:0000256" key="7">
    <source>
        <dbReference type="ARBA" id="ARBA00023136"/>
    </source>
</evidence>
<keyword evidence="5 9" id="KW-0653">Protein transport</keyword>
<dbReference type="InterPro" id="IPR050840">
    <property type="entry name" value="Adaptor_Complx_Large_Subunit"/>
</dbReference>
<evidence type="ECO:0000256" key="5">
    <source>
        <dbReference type="ARBA" id="ARBA00022927"/>
    </source>
</evidence>
<dbReference type="EMBL" id="JAOAOG010000198">
    <property type="protein sequence ID" value="KAJ6240872.1"/>
    <property type="molecule type" value="Genomic_DNA"/>
</dbReference>
<dbReference type="Pfam" id="PF02883">
    <property type="entry name" value="Alpha_adaptinC2"/>
    <property type="match status" value="1"/>
</dbReference>
<sequence>MSMQVRDLIKAVRGCKTAQKIREVITRESALIRNSFRKEDKINRPRNIYKLIYIHMLGFPSEFGQLECLKLIANPSYIGKRIGYLGLSILVTENQEVLFMSTNIIRNDLSSEDRYVVGLALAALGNIGSPEMLRDLAPEIEKLMESESSYLKKKATLVAIRTIRLVPESVDRFIGKVRTLIGEKNHGVVLTGLQLVLSIVKTEPETIVKFRKLVPGLVRMLKSLVNAGYSSEYDFRGTADPFLQYNILRLLRYLGEGSKKSSKLMADILTQVGTSGGISKNVEIAILYEAVSTILSIESDSKLRVTAINTLSRFLSGRHNNSKYVALNTLLKAVNTEPKSLKRHRKVIVECLKDKDISIRRRALDLVFGIMDKKNVESLTQELLDCLPKAEKEFRYDITAKICTAIEKFSPNDKWQIDTLIKVLTIGGQYIRDDVSSMMTSVIGRNPDLQYYTSKKLFNILLDDRYRNQTFLQVSSWVIGEYGDILMQKSEKDGELINTTQALDLFQILLESSRTTDETKYYILTALIKFSTRIEGYDELIKKIIKPYREHVNVELQQRACEFFLLFDYNEIRDPILDRMPIFVEKEIELEIEEEVSENINKGENNDIQKNTQIIQNQINVNQNIQTVQNTQNTGINELLMLNTETKKTQPQNKQDSLNFLQEIFSGSGSRSNNNNNNMNNNNNNNNNKTGGQGLGLDLGLGLGLGLGMNNQSQRQNQMQTQRQTQQNQMQNQRQTQQNQRQINQNQNQNKNQNQSQNKSQNQNQNQQKVQNQPFVVYEKNGIKIEMNFKVGNIRGTPAVMSIIKTTNISSIPISNYLLQVAVPKTLKAQLSQPSGQTIPPNGNGLVNQQLQIIKLVQQKTQLSILLRVTYVINGQKIVENKEVSNIPIFF</sequence>
<name>A0ABQ8Y9N6_9EUKA</name>
<dbReference type="Proteomes" id="UP001150062">
    <property type="component" value="Unassembled WGS sequence"/>
</dbReference>
<feature type="compositionally biased region" description="Low complexity" evidence="10">
    <location>
        <begin position="673"/>
        <end position="688"/>
    </location>
</feature>
<dbReference type="PIRSF" id="PIRSF037094">
    <property type="entry name" value="AP1_complex_gamma"/>
    <property type="match status" value="1"/>
</dbReference>
<evidence type="ECO:0000256" key="4">
    <source>
        <dbReference type="ARBA" id="ARBA00022448"/>
    </source>
</evidence>
<feature type="region of interest" description="Disordered" evidence="10">
    <location>
        <begin position="665"/>
        <end position="695"/>
    </location>
</feature>
<evidence type="ECO:0000256" key="2">
    <source>
        <dbReference type="ARBA" id="ARBA00004555"/>
    </source>
</evidence>
<dbReference type="InterPro" id="IPR017107">
    <property type="entry name" value="AP1_complex_gsu"/>
</dbReference>
<reference evidence="12" key="1">
    <citation type="submission" date="2022-08" db="EMBL/GenBank/DDBJ databases">
        <title>Novel sulfate-reducing endosymbionts in the free-living metamonad Anaeramoeba.</title>
        <authorList>
            <person name="Jerlstrom-Hultqvist J."/>
            <person name="Cepicka I."/>
            <person name="Gallot-Lavallee L."/>
            <person name="Salas-Leiva D."/>
            <person name="Curtis B.A."/>
            <person name="Zahonova K."/>
            <person name="Pipaliya S."/>
            <person name="Dacks J."/>
            <person name="Roger A.J."/>
        </authorList>
    </citation>
    <scope>NUCLEOTIDE SEQUENCE</scope>
    <source>
        <strain evidence="12">Schooner1</strain>
    </source>
</reference>
<keyword evidence="8 9" id="KW-0968">Cytoplasmic vesicle</keyword>
<proteinExistence type="inferred from homology"/>
<protein>
    <recommendedName>
        <fullName evidence="9">AP-1 complex subunit gamma</fullName>
    </recommendedName>
</protein>
<dbReference type="Gene3D" id="1.25.10.10">
    <property type="entry name" value="Leucine-rich Repeat Variant"/>
    <property type="match status" value="1"/>
</dbReference>
<evidence type="ECO:0000256" key="8">
    <source>
        <dbReference type="ARBA" id="ARBA00023329"/>
    </source>
</evidence>
<evidence type="ECO:0000256" key="9">
    <source>
        <dbReference type="PIRNR" id="PIRNR037094"/>
    </source>
</evidence>
<keyword evidence="4 9" id="KW-0813">Transport</keyword>
<dbReference type="InterPro" id="IPR008152">
    <property type="entry name" value="Clathrin_a/b/g-adaptin_app_Ig"/>
</dbReference>
<dbReference type="Gene3D" id="2.60.40.1230">
    <property type="match status" value="1"/>
</dbReference>
<evidence type="ECO:0000313" key="12">
    <source>
        <dbReference type="EMBL" id="KAJ6240872.1"/>
    </source>
</evidence>
<evidence type="ECO:0000313" key="13">
    <source>
        <dbReference type="Proteomes" id="UP001150062"/>
    </source>
</evidence>
<dbReference type="SUPFAM" id="SSF48371">
    <property type="entry name" value="ARM repeat"/>
    <property type="match status" value="1"/>
</dbReference>
<keyword evidence="7 9" id="KW-0472">Membrane</keyword>
<dbReference type="Pfam" id="PF01602">
    <property type="entry name" value="Adaptin_N"/>
    <property type="match status" value="1"/>
</dbReference>
<gene>
    <name evidence="12" type="ORF">M0813_23971</name>
</gene>
<evidence type="ECO:0000256" key="10">
    <source>
        <dbReference type="SAM" id="MobiDB-lite"/>
    </source>
</evidence>
<evidence type="ECO:0000256" key="1">
    <source>
        <dbReference type="ARBA" id="ARBA00004156"/>
    </source>
</evidence>